<dbReference type="PANTHER" id="PTHR43798:SF33">
    <property type="entry name" value="HYDROLASE, PUTATIVE (AFU_ORTHOLOGUE AFUA_2G14860)-RELATED"/>
    <property type="match status" value="1"/>
</dbReference>
<dbReference type="InterPro" id="IPR000073">
    <property type="entry name" value="AB_hydrolase_1"/>
</dbReference>
<dbReference type="Proteomes" id="UP000283832">
    <property type="component" value="Unassembled WGS sequence"/>
</dbReference>
<dbReference type="EMBL" id="QXEC01000007">
    <property type="protein sequence ID" value="RIV39226.1"/>
    <property type="molecule type" value="Genomic_DNA"/>
</dbReference>
<dbReference type="OrthoDB" id="9808398at2"/>
<reference evidence="2 3" key="1">
    <citation type="submission" date="2018-08" db="EMBL/GenBank/DDBJ databases">
        <title>Jishengella sp. nov., isolated from a root of Azadirachta indica A. Juss. var. siamensis Valenton.</title>
        <authorList>
            <person name="Kuncharoen N."/>
            <person name="Tanasupawat S."/>
            <person name="Kudo T."/>
            <person name="Ohkuma M."/>
        </authorList>
    </citation>
    <scope>NUCLEOTIDE SEQUENCE [LARGE SCALE GENOMIC DNA]</scope>
    <source>
        <strain evidence="2 3">AZ1-13</strain>
    </source>
</reference>
<accession>A0A418MWR9</accession>
<evidence type="ECO:0000313" key="3">
    <source>
        <dbReference type="Proteomes" id="UP000283832"/>
    </source>
</evidence>
<evidence type="ECO:0000313" key="2">
    <source>
        <dbReference type="EMBL" id="RIV39226.1"/>
    </source>
</evidence>
<gene>
    <name evidence="2" type="ORF">D2L64_10275</name>
</gene>
<dbReference type="GO" id="GO:0016787">
    <property type="term" value="F:hydrolase activity"/>
    <property type="evidence" value="ECO:0007669"/>
    <property type="project" value="UniProtKB-KW"/>
</dbReference>
<feature type="domain" description="AB hydrolase-1" evidence="1">
    <location>
        <begin position="32"/>
        <end position="275"/>
    </location>
</feature>
<sequence>METLWNALLGVNMRHLDVGGVRTRIVEAGSGPPLILLHGTGGHVEGWAHNVRALSAHFRVVAMDLVGHGLSDKPRDLAYVVSDYTAHVRALLAALGISRAHFAGVSLGAWVASWLAMESPDLVDRMVNCVGAVFRWPEGEQEVESSERRRLIRANNALTAVTRETVRARLHTLFHDPTLCSEELVDLRLRLYSLPGVPELLPKLHHMIPYDSPARQRFGLTEQHLAKIAAPTLYLWGEHNPAGSVAGARRAARLTPHGELIVIPDTGHWPQWERPAAFNAHVIEFLRRTES</sequence>
<dbReference type="RefSeq" id="WP_119574758.1">
    <property type="nucleotide sequence ID" value="NZ_QXEC01000007.1"/>
</dbReference>
<dbReference type="SUPFAM" id="SSF53474">
    <property type="entry name" value="alpha/beta-Hydrolases"/>
    <property type="match status" value="1"/>
</dbReference>
<dbReference type="InterPro" id="IPR050266">
    <property type="entry name" value="AB_hydrolase_sf"/>
</dbReference>
<evidence type="ECO:0000259" key="1">
    <source>
        <dbReference type="Pfam" id="PF00561"/>
    </source>
</evidence>
<protein>
    <submittedName>
        <fullName evidence="2">Alpha/beta fold hydrolase</fullName>
    </submittedName>
</protein>
<name>A0A418MWR9_9ACTN</name>
<dbReference type="AlphaFoldDB" id="A0A418MWR9"/>
<dbReference type="Gene3D" id="3.40.50.1820">
    <property type="entry name" value="alpha/beta hydrolase"/>
    <property type="match status" value="1"/>
</dbReference>
<keyword evidence="2" id="KW-0378">Hydrolase</keyword>
<keyword evidence="3" id="KW-1185">Reference proteome</keyword>
<dbReference type="InterPro" id="IPR029058">
    <property type="entry name" value="AB_hydrolase_fold"/>
</dbReference>
<proteinExistence type="predicted"/>
<organism evidence="2 3">
    <name type="scientific">Micromonospora radicis</name>
    <dbReference type="NCBI Taxonomy" id="1894971"/>
    <lineage>
        <taxon>Bacteria</taxon>
        <taxon>Bacillati</taxon>
        <taxon>Actinomycetota</taxon>
        <taxon>Actinomycetes</taxon>
        <taxon>Micromonosporales</taxon>
        <taxon>Micromonosporaceae</taxon>
        <taxon>Micromonospora</taxon>
    </lineage>
</organism>
<dbReference type="Pfam" id="PF00561">
    <property type="entry name" value="Abhydrolase_1"/>
    <property type="match status" value="1"/>
</dbReference>
<dbReference type="PANTHER" id="PTHR43798">
    <property type="entry name" value="MONOACYLGLYCEROL LIPASE"/>
    <property type="match status" value="1"/>
</dbReference>
<dbReference type="GO" id="GO:0016020">
    <property type="term" value="C:membrane"/>
    <property type="evidence" value="ECO:0007669"/>
    <property type="project" value="TreeGrafter"/>
</dbReference>
<comment type="caution">
    <text evidence="2">The sequence shown here is derived from an EMBL/GenBank/DDBJ whole genome shotgun (WGS) entry which is preliminary data.</text>
</comment>